<evidence type="ECO:0000259" key="1">
    <source>
        <dbReference type="Pfam" id="PF07603"/>
    </source>
</evidence>
<sequence length="205" mass="22930">MKYRKRVEKPQGPVSPPLIFWGGAGKAYALLIAAGLLGASPAGARSYGSGPRVEGGRVVVTDDGFSRDDARDNGLADRFEVAREDAPREMTAAEAVAFCRSYAERRDDAGRWRVPTQRELMQAVIVRVRLTGLEPFDSEVYWSSSAVPRQFGEEERYGVHMRTGSTLWLPLRKTARVRCVRTLGENEVLQEAADRDARSYRGFRY</sequence>
<evidence type="ECO:0000313" key="2">
    <source>
        <dbReference type="EMBL" id="BBL06688.1"/>
    </source>
</evidence>
<dbReference type="RefSeq" id="WP_162502065.1">
    <property type="nucleotide sequence ID" value="NZ_AP019736.1"/>
</dbReference>
<keyword evidence="3" id="KW-1185">Reference proteome</keyword>
<dbReference type="Pfam" id="PF07603">
    <property type="entry name" value="Lcl_C"/>
    <property type="match status" value="1"/>
</dbReference>
<dbReference type="AlphaFoldDB" id="A0A4Y1X2Y0"/>
<dbReference type="Proteomes" id="UP000319374">
    <property type="component" value="Chromosome"/>
</dbReference>
<dbReference type="GeneID" id="98673302"/>
<accession>A0A4Y1X2Y0</accession>
<feature type="domain" description="Lcl C-terminal" evidence="1">
    <location>
        <begin position="87"/>
        <end position="181"/>
    </location>
</feature>
<gene>
    <name evidence="2" type="ORF">A5CPEGH6_13260</name>
</gene>
<protein>
    <recommendedName>
        <fullName evidence="1">Lcl C-terminal domain-containing protein</fullName>
    </recommendedName>
</protein>
<reference evidence="3" key="1">
    <citation type="submission" date="2019-06" db="EMBL/GenBank/DDBJ databases">
        <title>Alistipes onderdonkii subsp. vulgaris subsp. nov., Alistipes dispar sp. nov. and Alistipes communis sp. nov., isolated from human faeces, and creation of Alistipes onderdonkii subsp. onderdonkii subsp. nov.</title>
        <authorList>
            <person name="Sakamoto M."/>
            <person name="Ikeyama N."/>
            <person name="Ogata Y."/>
            <person name="Suda W."/>
            <person name="Iino T."/>
            <person name="Hattori M."/>
            <person name="Ohkuma M."/>
        </authorList>
    </citation>
    <scope>NUCLEOTIDE SEQUENCE [LARGE SCALE GENOMIC DNA]</scope>
    <source>
        <strain evidence="3">5CPEGH6</strain>
    </source>
</reference>
<evidence type="ECO:0000313" key="3">
    <source>
        <dbReference type="Proteomes" id="UP000319374"/>
    </source>
</evidence>
<dbReference type="EMBL" id="AP019736">
    <property type="protein sequence ID" value="BBL06688.1"/>
    <property type="molecule type" value="Genomic_DNA"/>
</dbReference>
<proteinExistence type="predicted"/>
<dbReference type="InterPro" id="IPR011460">
    <property type="entry name" value="Lcl_C"/>
</dbReference>
<organism evidence="2 3">
    <name type="scientific">Alistipes dispar</name>
    <dbReference type="NCBI Taxonomy" id="2585119"/>
    <lineage>
        <taxon>Bacteria</taxon>
        <taxon>Pseudomonadati</taxon>
        <taxon>Bacteroidota</taxon>
        <taxon>Bacteroidia</taxon>
        <taxon>Bacteroidales</taxon>
        <taxon>Rikenellaceae</taxon>
        <taxon>Alistipes</taxon>
    </lineage>
</organism>
<name>A0A4Y1X2Y0_9BACT</name>
<dbReference type="KEGG" id="ada:A5CPEGH6_13260"/>